<accession>A0A3S3ZBG2</accession>
<dbReference type="GO" id="GO:0006364">
    <property type="term" value="P:rRNA processing"/>
    <property type="evidence" value="ECO:0007669"/>
    <property type="project" value="UniProtKB-KW"/>
</dbReference>
<dbReference type="AlphaFoldDB" id="A0A3S3ZBG2"/>
<evidence type="ECO:0000256" key="4">
    <source>
        <dbReference type="ARBA" id="ARBA00022679"/>
    </source>
</evidence>
<dbReference type="InterPro" id="IPR007848">
    <property type="entry name" value="Small_mtfrase_dom"/>
</dbReference>
<sequence length="375" mass="39488">MPSFDFDALRRFPDVEAPDLVAVDATDRLLLDEAATALAEAGPGEVAVIGDHYGAIALGAVALHGARAVRVHQDALSGELALARNAQVAGLDGEVRSLPLDVALTRGARVVLAQLPRSLDALDEIAGLVARTAEPDVVLLAGGRVKHMTRGMNDVLARYFEDVSATLGRQKSRALVARSPRADAAGRSWPVRAHDDALDLEIRSFGAAFAGARVDVGTRFLLESLPRMAPEARVALDLGSGTGVIATVLARSRPGLRVIASDQSASAVDSTRATAEANGVAERIEVVRDDAASALADGSVDLVVLNPPFHIGNAVHGGIAEKLFVAAGRVLVPGGELWTVWNSGLRYRDTLERHVGPTEQIARNATFTVTVSRRR</sequence>
<evidence type="ECO:0000313" key="8">
    <source>
        <dbReference type="Proteomes" id="UP000288547"/>
    </source>
</evidence>
<dbReference type="Gene3D" id="3.40.50.150">
    <property type="entry name" value="Vaccinia Virus protein VP39"/>
    <property type="match status" value="2"/>
</dbReference>
<evidence type="ECO:0000313" key="7">
    <source>
        <dbReference type="EMBL" id="RWZ53044.1"/>
    </source>
</evidence>
<dbReference type="Pfam" id="PF05175">
    <property type="entry name" value="MTS"/>
    <property type="match status" value="1"/>
</dbReference>
<dbReference type="Proteomes" id="UP000288547">
    <property type="component" value="Unassembled WGS sequence"/>
</dbReference>
<dbReference type="Pfam" id="PF26049">
    <property type="entry name" value="RLMG_N"/>
    <property type="match status" value="1"/>
</dbReference>
<dbReference type="PANTHER" id="PTHR47816:SF5">
    <property type="entry name" value="RIBOSOMAL RNA LARGE SUBUNIT METHYLTRANSFERASE G"/>
    <property type="match status" value="1"/>
</dbReference>
<dbReference type="OrthoDB" id="29650at2"/>
<reference evidence="7 8" key="1">
    <citation type="submission" date="2018-12" db="EMBL/GenBank/DDBJ databases">
        <authorList>
            <person name="Li F."/>
        </authorList>
    </citation>
    <scope>NUCLEOTIDE SEQUENCE [LARGE SCALE GENOMIC DNA]</scope>
    <source>
        <strain evidence="7 8">11W25H-1</strain>
    </source>
</reference>
<dbReference type="GO" id="GO:0003676">
    <property type="term" value="F:nucleic acid binding"/>
    <property type="evidence" value="ECO:0007669"/>
    <property type="project" value="InterPro"/>
</dbReference>
<gene>
    <name evidence="7" type="ORF">ELQ90_03705</name>
</gene>
<evidence type="ECO:0000259" key="5">
    <source>
        <dbReference type="Pfam" id="PF05175"/>
    </source>
</evidence>
<dbReference type="GO" id="GO:0032259">
    <property type="term" value="P:methylation"/>
    <property type="evidence" value="ECO:0007669"/>
    <property type="project" value="UniProtKB-KW"/>
</dbReference>
<feature type="domain" description="Methyltransferase small" evidence="5">
    <location>
        <begin position="201"/>
        <end position="370"/>
    </location>
</feature>
<dbReference type="GO" id="GO:0008170">
    <property type="term" value="F:N-methyltransferase activity"/>
    <property type="evidence" value="ECO:0007669"/>
    <property type="project" value="UniProtKB-ARBA"/>
</dbReference>
<dbReference type="GO" id="GO:0008757">
    <property type="term" value="F:S-adenosylmethionine-dependent methyltransferase activity"/>
    <property type="evidence" value="ECO:0007669"/>
    <property type="project" value="InterPro"/>
</dbReference>
<keyword evidence="2" id="KW-0698">rRNA processing</keyword>
<dbReference type="PANTHER" id="PTHR47816">
    <property type="entry name" value="RIBOSOMAL RNA SMALL SUBUNIT METHYLTRANSFERASE C"/>
    <property type="match status" value="1"/>
</dbReference>
<protein>
    <submittedName>
        <fullName evidence="7">Methyltransferase domain-containing protein</fullName>
    </submittedName>
</protein>
<comment type="caution">
    <text evidence="7">The sequence shown here is derived from an EMBL/GenBank/DDBJ whole genome shotgun (WGS) entry which is preliminary data.</text>
</comment>
<dbReference type="CDD" id="cd02440">
    <property type="entry name" value="AdoMet_MTases"/>
    <property type="match status" value="1"/>
</dbReference>
<dbReference type="EMBL" id="RZNB01000001">
    <property type="protein sequence ID" value="RWZ53044.1"/>
    <property type="molecule type" value="Genomic_DNA"/>
</dbReference>
<dbReference type="SUPFAM" id="SSF53335">
    <property type="entry name" value="S-adenosyl-L-methionine-dependent methyltransferases"/>
    <property type="match status" value="1"/>
</dbReference>
<evidence type="ECO:0000256" key="3">
    <source>
        <dbReference type="ARBA" id="ARBA00022603"/>
    </source>
</evidence>
<dbReference type="InterPro" id="IPR046977">
    <property type="entry name" value="RsmC/RlmG"/>
</dbReference>
<evidence type="ECO:0000259" key="6">
    <source>
        <dbReference type="Pfam" id="PF26049"/>
    </source>
</evidence>
<dbReference type="InterPro" id="IPR029063">
    <property type="entry name" value="SAM-dependent_MTases_sf"/>
</dbReference>
<keyword evidence="3 7" id="KW-0489">Methyltransferase</keyword>
<keyword evidence="1" id="KW-0963">Cytoplasm</keyword>
<dbReference type="PROSITE" id="PS00092">
    <property type="entry name" value="N6_MTASE"/>
    <property type="match status" value="1"/>
</dbReference>
<keyword evidence="4 7" id="KW-0808">Transferase</keyword>
<feature type="domain" description="RlmG N-terminal" evidence="6">
    <location>
        <begin position="8"/>
        <end position="178"/>
    </location>
</feature>
<dbReference type="InterPro" id="IPR002052">
    <property type="entry name" value="DNA_methylase_N6_adenine_CS"/>
</dbReference>
<organism evidence="7 8">
    <name type="scientific">Labedella phragmitis</name>
    <dbReference type="NCBI Taxonomy" id="2498849"/>
    <lineage>
        <taxon>Bacteria</taxon>
        <taxon>Bacillati</taxon>
        <taxon>Actinomycetota</taxon>
        <taxon>Actinomycetes</taxon>
        <taxon>Micrococcales</taxon>
        <taxon>Microbacteriaceae</taxon>
        <taxon>Labedella</taxon>
    </lineage>
</organism>
<name>A0A3S3ZBG2_9MICO</name>
<dbReference type="InterPro" id="IPR058679">
    <property type="entry name" value="RlmG_N"/>
</dbReference>
<dbReference type="RefSeq" id="WP_128493887.1">
    <property type="nucleotide sequence ID" value="NZ_RZNB01000001.1"/>
</dbReference>
<keyword evidence="8" id="KW-1185">Reference proteome</keyword>
<evidence type="ECO:0000256" key="2">
    <source>
        <dbReference type="ARBA" id="ARBA00022552"/>
    </source>
</evidence>
<evidence type="ECO:0000256" key="1">
    <source>
        <dbReference type="ARBA" id="ARBA00022490"/>
    </source>
</evidence>
<proteinExistence type="predicted"/>